<evidence type="ECO:0000256" key="2">
    <source>
        <dbReference type="ARBA" id="ARBA00022741"/>
    </source>
</evidence>
<dbReference type="GO" id="GO:0005634">
    <property type="term" value="C:nucleus"/>
    <property type="evidence" value="ECO:0007669"/>
    <property type="project" value="TreeGrafter"/>
</dbReference>
<dbReference type="Proteomes" id="UP000053593">
    <property type="component" value="Unassembled WGS sequence"/>
</dbReference>
<keyword evidence="3" id="KW-0418">Kinase</keyword>
<feature type="non-terminal residue" evidence="7">
    <location>
        <position position="1"/>
    </location>
</feature>
<evidence type="ECO:0000256" key="4">
    <source>
        <dbReference type="ARBA" id="ARBA00022840"/>
    </source>
</evidence>
<sequence length="89" mass="10074">LCMDLVEGVSFLHANRIAHLDLKPDNFVIDLQTLTLQILDFDMSVWIPKDQDGEDKILAGDFGTYRYRAPETYSSGPYSPFKADRFSSG</sequence>
<evidence type="ECO:0000256" key="3">
    <source>
        <dbReference type="ARBA" id="ARBA00022777"/>
    </source>
</evidence>
<dbReference type="AlphaFoldDB" id="A0A0D0C9L2"/>
<keyword evidence="8" id="KW-1185">Reference proteome</keyword>
<feature type="non-terminal residue" evidence="7">
    <location>
        <position position="89"/>
    </location>
</feature>
<dbReference type="InterPro" id="IPR008271">
    <property type="entry name" value="Ser/Thr_kinase_AS"/>
</dbReference>
<protein>
    <recommendedName>
        <fullName evidence="6">Protein kinase domain-containing protein</fullName>
    </recommendedName>
</protein>
<name>A0A0D0C9L2_9AGAR</name>
<evidence type="ECO:0000313" key="7">
    <source>
        <dbReference type="EMBL" id="KIK59174.1"/>
    </source>
</evidence>
<dbReference type="PROSITE" id="PS50011">
    <property type="entry name" value="PROTEIN_KINASE_DOM"/>
    <property type="match status" value="1"/>
</dbReference>
<keyword evidence="4" id="KW-0067">ATP-binding</keyword>
<dbReference type="SUPFAM" id="SSF56112">
    <property type="entry name" value="Protein kinase-like (PK-like)"/>
    <property type="match status" value="1"/>
</dbReference>
<dbReference type="InterPro" id="IPR000719">
    <property type="entry name" value="Prot_kinase_dom"/>
</dbReference>
<dbReference type="GO" id="GO:0004672">
    <property type="term" value="F:protein kinase activity"/>
    <property type="evidence" value="ECO:0007669"/>
    <property type="project" value="InterPro"/>
</dbReference>
<dbReference type="Gene3D" id="1.10.510.10">
    <property type="entry name" value="Transferase(Phosphotransferase) domain 1"/>
    <property type="match status" value="1"/>
</dbReference>
<dbReference type="InterPro" id="IPR050339">
    <property type="entry name" value="CC_SR_Kinase"/>
</dbReference>
<dbReference type="EMBL" id="KN834781">
    <property type="protein sequence ID" value="KIK59174.1"/>
    <property type="molecule type" value="Genomic_DNA"/>
</dbReference>
<proteinExistence type="inferred from homology"/>
<dbReference type="GO" id="GO:0005524">
    <property type="term" value="F:ATP binding"/>
    <property type="evidence" value="ECO:0007669"/>
    <property type="project" value="UniProtKB-KW"/>
</dbReference>
<evidence type="ECO:0000313" key="8">
    <source>
        <dbReference type="Proteomes" id="UP000053593"/>
    </source>
</evidence>
<dbReference type="PROSITE" id="PS00108">
    <property type="entry name" value="PROTEIN_KINASE_ST"/>
    <property type="match status" value="1"/>
</dbReference>
<dbReference type="OrthoDB" id="4062651at2759"/>
<evidence type="ECO:0000256" key="5">
    <source>
        <dbReference type="ARBA" id="ARBA00037982"/>
    </source>
</evidence>
<dbReference type="InterPro" id="IPR011009">
    <property type="entry name" value="Kinase-like_dom_sf"/>
</dbReference>
<comment type="similarity">
    <text evidence="5">Belongs to the protein kinase superfamily. Ser/Thr protein kinase family. GCN2 subfamily.</text>
</comment>
<evidence type="ECO:0000259" key="6">
    <source>
        <dbReference type="PROSITE" id="PS50011"/>
    </source>
</evidence>
<dbReference type="PANTHER" id="PTHR11042">
    <property type="entry name" value="EUKARYOTIC TRANSLATION INITIATION FACTOR 2-ALPHA KINASE EIF2-ALPHA KINASE -RELATED"/>
    <property type="match status" value="1"/>
</dbReference>
<feature type="domain" description="Protein kinase" evidence="6">
    <location>
        <begin position="1"/>
        <end position="89"/>
    </location>
</feature>
<reference evidence="7 8" key="1">
    <citation type="submission" date="2014-04" db="EMBL/GenBank/DDBJ databases">
        <title>Evolutionary Origins and Diversification of the Mycorrhizal Mutualists.</title>
        <authorList>
            <consortium name="DOE Joint Genome Institute"/>
            <consortium name="Mycorrhizal Genomics Consortium"/>
            <person name="Kohler A."/>
            <person name="Kuo A."/>
            <person name="Nagy L.G."/>
            <person name="Floudas D."/>
            <person name="Copeland A."/>
            <person name="Barry K.W."/>
            <person name="Cichocki N."/>
            <person name="Veneault-Fourrey C."/>
            <person name="LaButti K."/>
            <person name="Lindquist E.A."/>
            <person name="Lipzen A."/>
            <person name="Lundell T."/>
            <person name="Morin E."/>
            <person name="Murat C."/>
            <person name="Riley R."/>
            <person name="Ohm R."/>
            <person name="Sun H."/>
            <person name="Tunlid A."/>
            <person name="Henrissat B."/>
            <person name="Grigoriev I.V."/>
            <person name="Hibbett D.S."/>
            <person name="Martin F."/>
        </authorList>
    </citation>
    <scope>NUCLEOTIDE SEQUENCE [LARGE SCALE GENOMIC DNA]</scope>
    <source>
        <strain evidence="7 8">FD-317 M1</strain>
    </source>
</reference>
<dbReference type="Pfam" id="PF00069">
    <property type="entry name" value="Pkinase"/>
    <property type="match status" value="1"/>
</dbReference>
<keyword evidence="1" id="KW-0808">Transferase</keyword>
<keyword evidence="2" id="KW-0547">Nucleotide-binding</keyword>
<accession>A0A0D0C9L2</accession>
<gene>
    <name evidence="7" type="ORF">GYMLUDRAFT_114685</name>
</gene>
<dbReference type="HOGENOM" id="CLU_000288_7_30_1"/>
<evidence type="ECO:0000256" key="1">
    <source>
        <dbReference type="ARBA" id="ARBA00022679"/>
    </source>
</evidence>
<dbReference type="GO" id="GO:0005737">
    <property type="term" value="C:cytoplasm"/>
    <property type="evidence" value="ECO:0007669"/>
    <property type="project" value="TreeGrafter"/>
</dbReference>
<organism evidence="7 8">
    <name type="scientific">Collybiopsis luxurians FD-317 M1</name>
    <dbReference type="NCBI Taxonomy" id="944289"/>
    <lineage>
        <taxon>Eukaryota</taxon>
        <taxon>Fungi</taxon>
        <taxon>Dikarya</taxon>
        <taxon>Basidiomycota</taxon>
        <taxon>Agaricomycotina</taxon>
        <taxon>Agaricomycetes</taxon>
        <taxon>Agaricomycetidae</taxon>
        <taxon>Agaricales</taxon>
        <taxon>Marasmiineae</taxon>
        <taxon>Omphalotaceae</taxon>
        <taxon>Collybiopsis</taxon>
        <taxon>Collybiopsis luxurians</taxon>
    </lineage>
</organism>